<proteinExistence type="inferred from homology"/>
<dbReference type="SMART" id="SM00062">
    <property type="entry name" value="PBPb"/>
    <property type="match status" value="1"/>
</dbReference>
<dbReference type="InterPro" id="IPR001638">
    <property type="entry name" value="Solute-binding_3/MltF_N"/>
</dbReference>
<evidence type="ECO:0000259" key="3">
    <source>
        <dbReference type="SMART" id="SM00062"/>
    </source>
</evidence>
<evidence type="ECO:0000256" key="2">
    <source>
        <dbReference type="ARBA" id="ARBA00022729"/>
    </source>
</evidence>
<dbReference type="Pfam" id="PF00497">
    <property type="entry name" value="SBP_bac_3"/>
    <property type="match status" value="1"/>
</dbReference>
<organism evidence="4 5">
    <name type="scientific">Vibrio aquaticus</name>
    <dbReference type="NCBI Taxonomy" id="2496559"/>
    <lineage>
        <taxon>Bacteria</taxon>
        <taxon>Pseudomonadati</taxon>
        <taxon>Pseudomonadota</taxon>
        <taxon>Gammaproteobacteria</taxon>
        <taxon>Vibrionales</taxon>
        <taxon>Vibrionaceae</taxon>
        <taxon>Vibrio</taxon>
    </lineage>
</organism>
<comment type="similarity">
    <text evidence="1">Belongs to the bacterial solute-binding protein 3 family.</text>
</comment>
<dbReference type="SUPFAM" id="SSF53850">
    <property type="entry name" value="Periplasmic binding protein-like II"/>
    <property type="match status" value="1"/>
</dbReference>
<dbReference type="EMBL" id="RXZH01000004">
    <property type="protein sequence ID" value="RTZ15679.1"/>
    <property type="molecule type" value="Genomic_DNA"/>
</dbReference>
<name>A0A432CVC1_9VIBR</name>
<dbReference type="PANTHER" id="PTHR35936:SF6">
    <property type="entry name" value="AMINO ACID ABC TRANSPORTER SUBSTRATE-BINDING PAAT FAMILY PROTEIN"/>
    <property type="match status" value="1"/>
</dbReference>
<keyword evidence="5" id="KW-1185">Reference proteome</keyword>
<protein>
    <submittedName>
        <fullName evidence="4">Amino acid ABC transporter substrate-binding protein</fullName>
    </submittedName>
</protein>
<dbReference type="OrthoDB" id="5562041at2"/>
<evidence type="ECO:0000313" key="5">
    <source>
        <dbReference type="Proteomes" id="UP000268973"/>
    </source>
</evidence>
<comment type="caution">
    <text evidence="4">The sequence shown here is derived from an EMBL/GenBank/DDBJ whole genome shotgun (WGS) entry which is preliminary data.</text>
</comment>
<dbReference type="Gene3D" id="3.40.190.10">
    <property type="entry name" value="Periplasmic binding protein-like II"/>
    <property type="match status" value="2"/>
</dbReference>
<keyword evidence="2" id="KW-0732">Signal</keyword>
<sequence>MKRKAAVFHAVSFVLFTHSVYSQDCEMLKVGGADKWLPITYMHPETNQPTGIANDFITFIGSELGIPVKIDLKTPWKRTLAKTRVGKTDLVNALYWTEERASYYQYSAAYFTNESRLFVLKGDEFKFESFEDLKHLTGMASLGASFGDEFDSFANQNQLDIFRGKSKEHSIKMLLAKRVDYFIQDYLDASMYLKQHNLQHKIVALPYPVSTTDVYFGISRLSPCAGLVPQINQLIDHAKKDGTLQHIVDSYIK</sequence>
<dbReference type="AlphaFoldDB" id="A0A432CVC1"/>
<dbReference type="PANTHER" id="PTHR35936">
    <property type="entry name" value="MEMBRANE-BOUND LYTIC MUREIN TRANSGLYCOSYLASE F"/>
    <property type="match status" value="1"/>
</dbReference>
<dbReference type="RefSeq" id="WP_126574409.1">
    <property type="nucleotide sequence ID" value="NZ_RXZH01000004.1"/>
</dbReference>
<reference evidence="4 5" key="1">
    <citation type="submission" date="2018-12" db="EMBL/GenBank/DDBJ databases">
        <title>Vibrio sp. isolated from China Sea.</title>
        <authorList>
            <person name="Li Y."/>
        </authorList>
    </citation>
    <scope>NUCLEOTIDE SEQUENCE [LARGE SCALE GENOMIC DNA]</scope>
    <source>
        <strain evidence="4 5">BEI207</strain>
    </source>
</reference>
<evidence type="ECO:0000256" key="1">
    <source>
        <dbReference type="ARBA" id="ARBA00010333"/>
    </source>
</evidence>
<dbReference type="Proteomes" id="UP000268973">
    <property type="component" value="Unassembled WGS sequence"/>
</dbReference>
<gene>
    <name evidence="4" type="ORF">EJ063_11420</name>
</gene>
<feature type="domain" description="Solute-binding protein family 3/N-terminal" evidence="3">
    <location>
        <begin position="27"/>
        <end position="253"/>
    </location>
</feature>
<accession>A0A432CVC1</accession>
<evidence type="ECO:0000313" key="4">
    <source>
        <dbReference type="EMBL" id="RTZ15679.1"/>
    </source>
</evidence>